<accession>A0A8D8JQ15</accession>
<proteinExistence type="predicted"/>
<evidence type="ECO:0000313" key="2">
    <source>
        <dbReference type="EMBL" id="CAG6573462.1"/>
    </source>
</evidence>
<evidence type="ECO:0000256" key="1">
    <source>
        <dbReference type="SAM" id="MobiDB-lite"/>
    </source>
</evidence>
<sequence>MQSPSAEHEGSAVGKREQFGRLYQDGPVQQNDNVAVPVPLREPQARRPSVQTVRIRVLAGLGRSIRNGAPQGPRAESGPAVPRRRSGVPAVLQPVRHQLLFGHLRAEQAGPRWLPDRGHRP</sequence>
<dbReference type="EMBL" id="HBUE01062341">
    <property type="protein sequence ID" value="CAG6469176.1"/>
    <property type="molecule type" value="Transcribed_RNA"/>
</dbReference>
<organism evidence="2">
    <name type="scientific">Culex pipiens</name>
    <name type="common">House mosquito</name>
    <dbReference type="NCBI Taxonomy" id="7175"/>
    <lineage>
        <taxon>Eukaryota</taxon>
        <taxon>Metazoa</taxon>
        <taxon>Ecdysozoa</taxon>
        <taxon>Arthropoda</taxon>
        <taxon>Hexapoda</taxon>
        <taxon>Insecta</taxon>
        <taxon>Pterygota</taxon>
        <taxon>Neoptera</taxon>
        <taxon>Endopterygota</taxon>
        <taxon>Diptera</taxon>
        <taxon>Nematocera</taxon>
        <taxon>Culicoidea</taxon>
        <taxon>Culicidae</taxon>
        <taxon>Culicinae</taxon>
        <taxon>Culicini</taxon>
        <taxon>Culex</taxon>
        <taxon>Culex</taxon>
    </lineage>
</organism>
<dbReference type="EMBL" id="HBUE01183937">
    <property type="protein sequence ID" value="CAG6521858.1"/>
    <property type="molecule type" value="Transcribed_RNA"/>
</dbReference>
<feature type="region of interest" description="Disordered" evidence="1">
    <location>
        <begin position="1"/>
        <end position="32"/>
    </location>
</feature>
<protein>
    <submittedName>
        <fullName evidence="2">(northern house mosquito) hypothetical protein</fullName>
    </submittedName>
</protein>
<feature type="compositionally biased region" description="Basic and acidic residues" evidence="1">
    <location>
        <begin position="1"/>
        <end position="19"/>
    </location>
</feature>
<dbReference type="EMBL" id="HBUE01289617">
    <property type="protein sequence ID" value="CAG6573462.1"/>
    <property type="molecule type" value="Transcribed_RNA"/>
</dbReference>
<name>A0A8D8JQ15_CULPI</name>
<reference evidence="2" key="1">
    <citation type="submission" date="2021-05" db="EMBL/GenBank/DDBJ databases">
        <authorList>
            <person name="Alioto T."/>
            <person name="Alioto T."/>
            <person name="Gomez Garrido J."/>
        </authorList>
    </citation>
    <scope>NUCLEOTIDE SEQUENCE</scope>
</reference>
<feature type="region of interest" description="Disordered" evidence="1">
    <location>
        <begin position="64"/>
        <end position="89"/>
    </location>
</feature>
<dbReference type="AlphaFoldDB" id="A0A8D8JQ15"/>